<dbReference type="SUPFAM" id="SSF56672">
    <property type="entry name" value="DNA/RNA polymerases"/>
    <property type="match status" value="1"/>
</dbReference>
<feature type="compositionally biased region" description="Basic and acidic residues" evidence="3">
    <location>
        <begin position="1842"/>
        <end position="1851"/>
    </location>
</feature>
<dbReference type="SUPFAM" id="SSF53098">
    <property type="entry name" value="Ribonuclease H-like"/>
    <property type="match status" value="2"/>
</dbReference>
<feature type="domain" description="Integrase catalytic" evidence="4">
    <location>
        <begin position="1281"/>
        <end position="1442"/>
    </location>
</feature>
<feature type="region of interest" description="Disordered" evidence="3">
    <location>
        <begin position="1568"/>
        <end position="1588"/>
    </location>
</feature>
<dbReference type="InterPro" id="IPR036397">
    <property type="entry name" value="RNaseH_sf"/>
</dbReference>
<dbReference type="Proteomes" id="UP000265515">
    <property type="component" value="Unassembled WGS sequence"/>
</dbReference>
<sequence length="2651" mass="292655">MSGSDPVDDRADERRLTCARALRVPHVFQALQPGDEAQLRAERRARALAAGIAAANAAAREQATTARAAAMANGASSAASSSASSSGTNGGQLGMPTSSTSSSGTSGSTGSRQSSSQMAGSQFSLLTPRQGELREIQQVEMLRRKLEQDLKEATDRENAMITRAARLETLEADKAELEGLDESAMSDDMKVLKKNMLSLHAHVDNKLDFMQSTLDQILDALTKPGFRPPGQSPLPLSAMSGPFPVQAGTQPSGTSAAAAQTVASSSSGPAVVATPPQQPVPTQGQQQGQWYPKTPMKPPLAFSGERKDEELNTWLRTVPVWVKAKRTLPEDEVVTAASYLEGKATKWLDGVVVKAKYGRRMADWAKSLTLDQFMEMVEARWHNPQEAQRATDAINKLDQRKFRSIRELTTTVESLILVPGINYSDQFLLTTFIRCLLENIRNLLASEARTEYHSFETLSRKALDLEATLGNAQPTSGNDSKKKKSPQEWKKKGAKLMMVESDGTQTEIGELSDLVDYTEFDGEEIAEGSTLAAVVKTKAGGRGKGQPRGLSVSMDFMDTLVTSKSGKRHIFVIIDRFTKYARLIPMPETARTEYVIKLFKDNWVRDFGLPKTIISDRDVRFTSELWKKTAEQMGSQLQMTSGNHPEANGQAEQMNRVVQHLLRHYIKPSHDDWDEQLPLIASLYNNAIHSSIGVSPNQLHLGWKPRSTLDFLLPENRPAATPGTLEYGVQYEKLLQDAVEHIKKAQQAMIASENQHRRQSTFQVGELVWVKASELGQEFGISRKLMPQYFGPWEVLDVGDELDGPTYVIRVLPPSAGLLALSAALPCTAQHTCIRAVCPYGLYEFVVMPFGLCNAPGTFQHAMNWIFHDYLDKFVIVYLDDILIFSKTVKEHVAHLDKVLSLLRQHKFKINGEKCEFGRTRVLYLGHEISAEGLKPDDAKVASIRDWPRPQSVTEMRSFLGMTDYYRTFVKNYSIVAAPLTDLTCLDTPWEWTDECEAAFRHLKHALTHYEVLKLPDPDKPFIVTTDASQYGIGAVLAQQEGPKLRPVEYMSKKMLSQKLAKSTYEKELYAVYKALTHWRHYLLGRFFILRTDHQILRWMRTQSVLSDALKRWIEVIEQYDFDPQYLKGECNKVADALSRRPDTSGALITKLDLTGSVTQSLVEAYHEDQFMFEIIHRLEAKDKKTSAEFELINGLLFLEKEGNKRLCVPNSESLSSLFLGECHDATDHFGYKKTATNLLQRFWWPTMMRDAQLYVETCQVCQRDEPRTQASLGLLKPLPIPERPSESLSMDFMDTLVTSKSGMRHIFITVDRFSKYARLVAMSETTKMEYVIRMFKENWVRDFGLPKSIINDRDVRFTSELWKAAAAEQGTQLQMTSGNHPEANGQAEQLNRAVQHLSRHYIKPNQVDWDEKLALIASLYNNAVHNATGGDLKEEDDSEEDERRNFLHPSPVHFKERGCFRIYTSELEGWGANDLVVGSSSESGLTVAKKGNNSRERHNVTGGNMSAKAKDQIVQSSNLVMGSIVDTRLNRLNGTSHGGYEPASRCELSSRIEDVSSTGDTTLTIQRHKEGVPNEANTKHETEATPKLSGEVAEAAELTAAISKSLRAISPRLSTEPPGAKVLDSNGVSGSSGTQSIMRGSPTAGTHSAYNRETSMLPPGSLSPGEAAPKQDLTSRPQAARPARRPLPAEHHHDQACRLCTYHGLPVGGGLSCPNTSAALRGFTPGHPSVCNDKGVSCPHTSVLLGRFEPGHPSVCNDEGVSSPLASAALGVFEPGHPAGCNDKGVSCPHTGAALGGFEPGHPSVDDKNVQYHSGKKPYQPHHNDCSGHSEGQIGARTEVRRGTRKDKDTTFMGRNDSSEPSNQYVCARFLLDRFKAVCAESAVGTESLPRTGSKAGGASQCQSPPAAASCKDETLGHRLCSPEHFHRVGDGPRHSIKVPNSTVCSIDGNTKNRAPLGIGSDTSSGYGCSLDARLKLPQVSSPSFQSIPTAVPVPQGCDLGIARAGNYPMPVPTADTNLIAGCSFSPVRPATSTQEESERLSAIELLRDLPDDVRNTRVTEEMKRLALQIVLTSRNHRPTRVLFVHGDTRKGNFKREDNHNSVSQNPAAHYTWMKSSLYSSHVCKAGGDKQAEPRGGRVVEALCQLETNRRFSQAADQAGERLGTANVTELPGHSMRLINGQTTTDEKSGTNFGKCCRNSAHANIRCNLKARDTEASSGDSTAHHQGMVRADCLQSCSGERSQQPQGLSKSGLPSSPKSERLPPASDDGGQPQSPEQAAQKGPLLLPHRLRLQHMIDDFLTHSQTFVHLARKDCEGVVGARGGIFVTGNEGFNRPQERCQSSPRHHHNRSERGFLHPYVDYHDNMDSDTICFPFREVPFSESEMWAVKDCWDSRSASRITHASKWMEGYGHGTAEQDRHHVNCCRAERDQHSLDEHCLARNDGDKVGSDCGSGNRGSMARTARQPENCKSCFQSNGRVQKEQLSTKECDDCVDTSSTTSQSQSQSKSQRQIHSNPDHRCNEFQELETKRVFLSQSVGSPGANPRLSEPLPGAFCHGERGRLDEQSLFYPHHGRSGGGGSKEVQMLHQSIAKYNCRNAHWYKQRNAGRGGMRGRQHRSHGPYIGSRLLSGQAMDIDVKRERGACITLAEGR</sequence>
<dbReference type="Gene3D" id="1.10.340.70">
    <property type="match status" value="1"/>
</dbReference>
<evidence type="ECO:0000256" key="2">
    <source>
        <dbReference type="SAM" id="Coils"/>
    </source>
</evidence>
<dbReference type="CDD" id="cd01647">
    <property type="entry name" value="RT_LTR"/>
    <property type="match status" value="1"/>
</dbReference>
<keyword evidence="6" id="KW-1185">Reference proteome</keyword>
<feature type="region of interest" description="Disordered" evidence="3">
    <location>
        <begin position="78"/>
        <end position="129"/>
    </location>
</feature>
<feature type="compositionally biased region" description="Polar residues" evidence="3">
    <location>
        <begin position="1627"/>
        <end position="1655"/>
    </location>
</feature>
<dbReference type="InterPro" id="IPR041588">
    <property type="entry name" value="Integrase_H2C2"/>
</dbReference>
<dbReference type="Pfam" id="PF17921">
    <property type="entry name" value="Integrase_H2C2"/>
    <property type="match status" value="1"/>
</dbReference>
<feature type="domain" description="Integrase catalytic" evidence="4">
    <location>
        <begin position="543"/>
        <end position="704"/>
    </location>
</feature>
<dbReference type="GO" id="GO:0015074">
    <property type="term" value="P:DNA integration"/>
    <property type="evidence" value="ECO:0007669"/>
    <property type="project" value="InterPro"/>
</dbReference>
<dbReference type="GO" id="GO:0003676">
    <property type="term" value="F:nucleic acid binding"/>
    <property type="evidence" value="ECO:0007669"/>
    <property type="project" value="InterPro"/>
</dbReference>
<dbReference type="PANTHER" id="PTHR37984:SF5">
    <property type="entry name" value="PROTEIN NYNRIN-LIKE"/>
    <property type="match status" value="1"/>
</dbReference>
<dbReference type="Gene3D" id="3.30.420.10">
    <property type="entry name" value="Ribonuclease H-like superfamily/Ribonuclease H"/>
    <property type="match status" value="2"/>
</dbReference>
<reference evidence="5 6" key="1">
    <citation type="journal article" date="2018" name="Cell">
        <title>The Chara Genome: Secondary Complexity and Implications for Plant Terrestrialization.</title>
        <authorList>
            <person name="Nishiyama T."/>
            <person name="Sakayama H."/>
            <person name="Vries J.D."/>
            <person name="Buschmann H."/>
            <person name="Saint-Marcoux D."/>
            <person name="Ullrich K.K."/>
            <person name="Haas F.B."/>
            <person name="Vanderstraeten L."/>
            <person name="Becker D."/>
            <person name="Lang D."/>
            <person name="Vosolsobe S."/>
            <person name="Rombauts S."/>
            <person name="Wilhelmsson P.K.I."/>
            <person name="Janitza P."/>
            <person name="Kern R."/>
            <person name="Heyl A."/>
            <person name="Rumpler F."/>
            <person name="Villalobos L.I.A.C."/>
            <person name="Clay J.M."/>
            <person name="Skokan R."/>
            <person name="Toyoda A."/>
            <person name="Suzuki Y."/>
            <person name="Kagoshima H."/>
            <person name="Schijlen E."/>
            <person name="Tajeshwar N."/>
            <person name="Catarino B."/>
            <person name="Hetherington A.J."/>
            <person name="Saltykova A."/>
            <person name="Bonnot C."/>
            <person name="Breuninger H."/>
            <person name="Symeonidi A."/>
            <person name="Radhakrishnan G.V."/>
            <person name="Van Nieuwerburgh F."/>
            <person name="Deforce D."/>
            <person name="Chang C."/>
            <person name="Karol K.G."/>
            <person name="Hedrich R."/>
            <person name="Ulvskov P."/>
            <person name="Glockner G."/>
            <person name="Delwiche C.F."/>
            <person name="Petrasek J."/>
            <person name="Van de Peer Y."/>
            <person name="Friml J."/>
            <person name="Beilby M."/>
            <person name="Dolan L."/>
            <person name="Kohara Y."/>
            <person name="Sugano S."/>
            <person name="Fujiyama A."/>
            <person name="Delaux P.-M."/>
            <person name="Quint M."/>
            <person name="TheiBen G."/>
            <person name="Hagemann M."/>
            <person name="Harholt J."/>
            <person name="Dunand C."/>
            <person name="Zachgo S."/>
            <person name="Langdale J."/>
            <person name="Maumus F."/>
            <person name="Straeten D.V.D."/>
            <person name="Gould S.B."/>
            <person name="Rensing S.A."/>
        </authorList>
    </citation>
    <scope>NUCLEOTIDE SEQUENCE [LARGE SCALE GENOMIC DNA]</scope>
    <source>
        <strain evidence="5 6">S276</strain>
    </source>
</reference>
<feature type="region of interest" description="Disordered" evidence="3">
    <location>
        <begin position="1842"/>
        <end position="1862"/>
    </location>
</feature>
<feature type="compositionally biased region" description="Low complexity" evidence="3">
    <location>
        <begin position="252"/>
        <end position="289"/>
    </location>
</feature>
<feature type="compositionally biased region" description="Low complexity" evidence="3">
    <location>
        <begin position="2495"/>
        <end position="2509"/>
    </location>
</feature>
<dbReference type="CDD" id="cd09274">
    <property type="entry name" value="RNase_HI_RT_Ty3"/>
    <property type="match status" value="1"/>
</dbReference>
<dbReference type="FunFam" id="3.30.420.10:FF:000032">
    <property type="entry name" value="Retrovirus-related Pol polyprotein from transposon 297-like Protein"/>
    <property type="match status" value="2"/>
</dbReference>
<accession>A0A388JPC4</accession>
<feature type="compositionally biased region" description="Low complexity" evidence="3">
    <location>
        <begin position="97"/>
        <end position="116"/>
    </location>
</feature>
<dbReference type="Pfam" id="PF00078">
    <property type="entry name" value="RVT_1"/>
    <property type="match status" value="1"/>
</dbReference>
<gene>
    <name evidence="5" type="ORF">CBR_g49908</name>
</gene>
<dbReference type="InterPro" id="IPR041577">
    <property type="entry name" value="RT_RNaseH_2"/>
</dbReference>
<dbReference type="InterPro" id="IPR001584">
    <property type="entry name" value="Integrase_cat-core"/>
</dbReference>
<feature type="compositionally biased region" description="Low complexity" evidence="3">
    <location>
        <begin position="1900"/>
        <end position="1909"/>
    </location>
</feature>
<proteinExistence type="predicted"/>
<keyword evidence="1" id="KW-0511">Multifunctional enzyme</keyword>
<feature type="compositionally biased region" description="Low complexity" evidence="3">
    <location>
        <begin position="2248"/>
        <end position="2258"/>
    </location>
</feature>
<evidence type="ECO:0000313" key="5">
    <source>
        <dbReference type="EMBL" id="GBG59644.1"/>
    </source>
</evidence>
<evidence type="ECO:0000313" key="6">
    <source>
        <dbReference type="Proteomes" id="UP000265515"/>
    </source>
</evidence>
<dbReference type="InterPro" id="IPR050951">
    <property type="entry name" value="Retrovirus_Pol_polyprotein"/>
</dbReference>
<dbReference type="InterPro" id="IPR043502">
    <property type="entry name" value="DNA/RNA_pol_sf"/>
</dbReference>
<dbReference type="PROSITE" id="PS50994">
    <property type="entry name" value="INTEGRASE"/>
    <property type="match status" value="2"/>
</dbReference>
<dbReference type="Gramene" id="GBG59644">
    <property type="protein sequence ID" value="GBG59644"/>
    <property type="gene ID" value="CBR_g49908"/>
</dbReference>
<feature type="region of interest" description="Disordered" evidence="3">
    <location>
        <begin position="2173"/>
        <end position="2196"/>
    </location>
</feature>
<dbReference type="Pfam" id="PF00665">
    <property type="entry name" value="rve"/>
    <property type="match status" value="1"/>
</dbReference>
<dbReference type="InterPro" id="IPR012337">
    <property type="entry name" value="RNaseH-like_sf"/>
</dbReference>
<dbReference type="GO" id="GO:0003824">
    <property type="term" value="F:catalytic activity"/>
    <property type="evidence" value="ECO:0007669"/>
    <property type="project" value="UniProtKB-KW"/>
</dbReference>
<feature type="region of interest" description="Disordered" evidence="3">
    <location>
        <begin position="1485"/>
        <end position="1508"/>
    </location>
</feature>
<dbReference type="FunFam" id="3.30.70.270:FF:000003">
    <property type="entry name" value="Transposon Ty3-G Gag-Pol polyprotein"/>
    <property type="match status" value="1"/>
</dbReference>
<comment type="caution">
    <text evidence="5">The sequence shown here is derived from an EMBL/GenBank/DDBJ whole genome shotgun (WGS) entry which is preliminary data.</text>
</comment>
<dbReference type="Gene3D" id="3.30.70.270">
    <property type="match status" value="2"/>
</dbReference>
<feature type="compositionally biased region" description="Polar residues" evidence="3">
    <location>
        <begin position="117"/>
        <end position="127"/>
    </location>
</feature>
<feature type="region of interest" description="Disordered" evidence="3">
    <location>
        <begin position="1610"/>
        <end position="1691"/>
    </location>
</feature>
<keyword evidence="2" id="KW-0175">Coiled coil</keyword>
<feature type="region of interest" description="Disordered" evidence="3">
    <location>
        <begin position="224"/>
        <end position="292"/>
    </location>
</feature>
<feature type="region of interest" description="Disordered" evidence="3">
    <location>
        <begin position="1888"/>
        <end position="1909"/>
    </location>
</feature>
<feature type="compositionally biased region" description="Polar residues" evidence="3">
    <location>
        <begin position="2236"/>
        <end position="2247"/>
    </location>
</feature>
<protein>
    <recommendedName>
        <fullName evidence="4">Integrase catalytic domain-containing protein</fullName>
    </recommendedName>
</protein>
<name>A0A388JPC4_CHABU</name>
<feature type="region of interest" description="Disordered" evidence="3">
    <location>
        <begin position="2606"/>
        <end position="2625"/>
    </location>
</feature>
<dbReference type="PANTHER" id="PTHR37984">
    <property type="entry name" value="PROTEIN CBG26694"/>
    <property type="match status" value="1"/>
</dbReference>
<feature type="region of interest" description="Disordered" evidence="3">
    <location>
        <begin position="2495"/>
        <end position="2516"/>
    </location>
</feature>
<dbReference type="Pfam" id="PF17919">
    <property type="entry name" value="RT_RNaseH_2"/>
    <property type="match status" value="1"/>
</dbReference>
<dbReference type="InterPro" id="IPR000477">
    <property type="entry name" value="RT_dom"/>
</dbReference>
<dbReference type="OrthoDB" id="407598at2759"/>
<organism evidence="5 6">
    <name type="scientific">Chara braunii</name>
    <name type="common">Braun's stonewort</name>
    <dbReference type="NCBI Taxonomy" id="69332"/>
    <lineage>
        <taxon>Eukaryota</taxon>
        <taxon>Viridiplantae</taxon>
        <taxon>Streptophyta</taxon>
        <taxon>Charophyceae</taxon>
        <taxon>Charales</taxon>
        <taxon>Characeae</taxon>
        <taxon>Chara</taxon>
    </lineage>
</organism>
<dbReference type="InterPro" id="IPR043128">
    <property type="entry name" value="Rev_trsase/Diguanyl_cyclase"/>
</dbReference>
<evidence type="ECO:0000256" key="1">
    <source>
        <dbReference type="ARBA" id="ARBA00023268"/>
    </source>
</evidence>
<evidence type="ECO:0000259" key="4">
    <source>
        <dbReference type="PROSITE" id="PS50994"/>
    </source>
</evidence>
<feature type="coiled-coil region" evidence="2">
    <location>
        <begin position="129"/>
        <end position="163"/>
    </location>
</feature>
<dbReference type="EMBL" id="BFEA01000005">
    <property type="protein sequence ID" value="GBG59644.1"/>
    <property type="molecule type" value="Genomic_DNA"/>
</dbReference>
<feature type="region of interest" description="Disordered" evidence="3">
    <location>
        <begin position="2236"/>
        <end position="2283"/>
    </location>
</feature>
<evidence type="ECO:0000256" key="3">
    <source>
        <dbReference type="SAM" id="MobiDB-lite"/>
    </source>
</evidence>
<feature type="compositionally biased region" description="Basic and acidic residues" evidence="3">
    <location>
        <begin position="1568"/>
        <end position="1585"/>
    </location>
</feature>
<dbReference type="FunFam" id="3.30.70.270:FF:000020">
    <property type="entry name" value="Transposon Tf2-6 polyprotein-like Protein"/>
    <property type="match status" value="1"/>
</dbReference>